<evidence type="ECO:0000313" key="1">
    <source>
        <dbReference type="EMBL" id="GET88841.1"/>
    </source>
</evidence>
<dbReference type="AlphaFoldDB" id="A0A640KI14"/>
<name>A0A640KI14_LEITA</name>
<sequence length="339" mass="38286">MWALTSRPIQNAEALQLMERYKAHHRLQSNRWLLPRHLPFFAVRPLYPAQLVLSTSSLIQLPLSAVPFSSLPLSRKRDIFSLCPPPSTPPGSCSFLECSGASMRWRPASVLECFHAAFVCSDFPSCHQHLLCAAHCAGSVTVADEVTVFNAQETTNPFLIDDDLVHRNFLTKEAYQHSIGSSLTTIAAQFRYTSFDWIEATVAATAGLRVCASATPHLVNCVETLRVVHISQLPHKRQQELVDDIPRLTLLKSMTISYIFYRNRWRHHRALDVKPSLLHRHVPCCGTPQAQALQPLLWLPVDVNKEFRGSVTECKRQVRKQFYNSQQLELDLHAVTSGS</sequence>
<keyword evidence="2" id="KW-1185">Reference proteome</keyword>
<gene>
    <name evidence="1" type="ORF">LtaPh_2319700</name>
</gene>
<dbReference type="Proteomes" id="UP000419144">
    <property type="component" value="Unassembled WGS sequence"/>
</dbReference>
<comment type="caution">
    <text evidence="1">The sequence shown here is derived from an EMBL/GenBank/DDBJ whole genome shotgun (WGS) entry which is preliminary data.</text>
</comment>
<reference evidence="1" key="1">
    <citation type="submission" date="2019-11" db="EMBL/GenBank/DDBJ databases">
        <title>Leishmania tarentolae CDS.</title>
        <authorList>
            <person name="Goto Y."/>
            <person name="Yamagishi J."/>
        </authorList>
    </citation>
    <scope>NUCLEOTIDE SEQUENCE [LARGE SCALE GENOMIC DNA]</scope>
    <source>
        <strain evidence="1">Parrot Tar II</strain>
    </source>
</reference>
<proteinExistence type="predicted"/>
<evidence type="ECO:0000313" key="2">
    <source>
        <dbReference type="Proteomes" id="UP000419144"/>
    </source>
</evidence>
<dbReference type="VEuPathDB" id="TriTrypDB:LtaPh_2319700"/>
<dbReference type="EMBL" id="BLBS01000030">
    <property type="protein sequence ID" value="GET88841.1"/>
    <property type="molecule type" value="Genomic_DNA"/>
</dbReference>
<accession>A0A640KI14</accession>
<protein>
    <submittedName>
        <fullName evidence="1">Uncharacterized protein</fullName>
    </submittedName>
</protein>
<dbReference type="OrthoDB" id="271049at2759"/>
<organism evidence="1 2">
    <name type="scientific">Leishmania tarentolae</name>
    <name type="common">Sauroleishmania tarentolae</name>
    <dbReference type="NCBI Taxonomy" id="5689"/>
    <lineage>
        <taxon>Eukaryota</taxon>
        <taxon>Discoba</taxon>
        <taxon>Euglenozoa</taxon>
        <taxon>Kinetoplastea</taxon>
        <taxon>Metakinetoplastina</taxon>
        <taxon>Trypanosomatida</taxon>
        <taxon>Trypanosomatidae</taxon>
        <taxon>Leishmaniinae</taxon>
        <taxon>Leishmania</taxon>
        <taxon>lizard Leishmania</taxon>
    </lineage>
</organism>